<reference evidence="1 7" key="4">
    <citation type="submission" date="2020-02" db="EMBL/GenBank/DDBJ databases">
        <title>Novel Insights Into The Classification of Staphylococcal Beta-Lactamases In Relation To The Cefazolin Inoculum Effect.</title>
        <authorList>
            <person name="Carvajal L.P."/>
            <person name="Rincon S."/>
            <person name="Echeverri A."/>
            <person name="Porras J."/>
            <person name="Rios R."/>
            <person name="Ordonez K."/>
            <person name="Seas C."/>
            <person name="Gomez-Villegas S."/>
            <person name="Diaz L."/>
            <person name="Arias C.A."/>
            <person name="Reyes J."/>
        </authorList>
    </citation>
    <scope>NUCLEOTIDE SEQUENCE [LARGE SCALE GENOMIC DNA]</scope>
    <source>
        <strain evidence="1 7">UP127</strain>
    </source>
</reference>
<evidence type="ECO:0000313" key="3">
    <source>
        <dbReference type="EMBL" id="NUY68449.1"/>
    </source>
</evidence>
<proteinExistence type="predicted"/>
<dbReference type="Proteomes" id="UP000473113">
    <property type="component" value="Unassembled WGS sequence"/>
</dbReference>
<reference evidence="2 6" key="3">
    <citation type="submission" date="2020-02" db="EMBL/GenBank/DDBJ databases">
        <title>Detection of Heterogeneous Vancomycin Intermediate Resistance in Methicillin Resistant Staphylococcus aureus Isolates from Latin-America.</title>
        <authorList>
            <person name="Castro-Cardozo B."/>
            <person name="Berrio M."/>
            <person name="Vargas M.L."/>
            <person name="Carvajal L.P."/>
            <person name="Millan L.V."/>
            <person name="Rios R."/>
            <person name="Hernandez A."/>
            <person name="Rincon S.L."/>
            <person name="Cubides P."/>
            <person name="Forero E."/>
            <person name="Dinh A."/>
            <person name="Seas C."/>
            <person name="Munita J.M."/>
            <person name="Arias C.A."/>
            <person name="Reyes J."/>
            <person name="Diaz L."/>
        </authorList>
    </citation>
    <scope>NUCLEOTIDE SEQUENCE [LARGE SCALE GENOMIC DNA]</scope>
    <source>
        <strain evidence="2 6">UG255</strain>
    </source>
</reference>
<evidence type="ECO:0000313" key="4">
    <source>
        <dbReference type="EMBL" id="TXL40501.1"/>
    </source>
</evidence>
<dbReference type="Proteomes" id="UP000451682">
    <property type="component" value="Unassembled WGS sequence"/>
</dbReference>
<evidence type="ECO:0000313" key="7">
    <source>
        <dbReference type="Proteomes" id="UP000478431"/>
    </source>
</evidence>
<evidence type="ECO:0000313" key="5">
    <source>
        <dbReference type="Proteomes" id="UP000451682"/>
    </source>
</evidence>
<dbReference type="AlphaFoldDB" id="A0A659I612"/>
<dbReference type="EMBL" id="JAALTR010000221">
    <property type="protein sequence ID" value="NGW67630.1"/>
    <property type="molecule type" value="Genomic_DNA"/>
</dbReference>
<comment type="caution">
    <text evidence="2">The sequence shown here is derived from an EMBL/GenBank/DDBJ whole genome shotgun (WGS) entry which is preliminary data.</text>
</comment>
<dbReference type="RefSeq" id="WP_001792132.1">
    <property type="nucleotide sequence ID" value="NZ_AP017320.1"/>
</dbReference>
<organism evidence="2 6">
    <name type="scientific">Staphylococcus aureus</name>
    <dbReference type="NCBI Taxonomy" id="1280"/>
    <lineage>
        <taxon>Bacteria</taxon>
        <taxon>Bacillati</taxon>
        <taxon>Bacillota</taxon>
        <taxon>Bacilli</taxon>
        <taxon>Bacillales</taxon>
        <taxon>Staphylococcaceae</taxon>
        <taxon>Staphylococcus</taxon>
    </lineage>
</organism>
<evidence type="ECO:0000313" key="8">
    <source>
        <dbReference type="Proteomes" id="UP000561555"/>
    </source>
</evidence>
<protein>
    <submittedName>
        <fullName evidence="2">Uncharacterized protein</fullName>
    </submittedName>
</protein>
<dbReference type="EMBL" id="JAANDN010000068">
    <property type="protein sequence ID" value="NUY68449.1"/>
    <property type="molecule type" value="Genomic_DNA"/>
</dbReference>
<evidence type="ECO:0000313" key="2">
    <source>
        <dbReference type="EMBL" id="NGW67630.1"/>
    </source>
</evidence>
<gene>
    <name evidence="4" type="ORF">DQU50_13655</name>
    <name evidence="1" type="ORF">G0Z31_02670</name>
    <name evidence="2" type="ORF">G6Y24_08995</name>
    <name evidence="3" type="ORF">GQX52_07325</name>
</gene>
<sequence length="61" mass="7092">MFRFISFGQLVVYSTTFIPKKDILQLNDLECDINVKEPLKINYVVIFGSGTEITFSQNLFR</sequence>
<evidence type="ECO:0000313" key="6">
    <source>
        <dbReference type="Proteomes" id="UP000473113"/>
    </source>
</evidence>
<dbReference type="Proteomes" id="UP000478431">
    <property type="component" value="Unassembled WGS sequence"/>
</dbReference>
<name>A0A659I612_STAAU</name>
<reference evidence="4 5" key="1">
    <citation type="submission" date="2018-06" db="EMBL/GenBank/DDBJ databases">
        <title>Whole genome sequencing to identify and define MRSA outbreaks.</title>
        <authorList>
            <person name="Sullivan M.J."/>
            <person name="Altman D.R."/>
            <person name="Chacko K."/>
            <person name="Ciferri B."/>
            <person name="Webster E."/>
            <person name="Deikus G."/>
            <person name="Lewis M."/>
            <person name="Khan Z."/>
            <person name="Beckford C."/>
            <person name="Rendo A."/>
            <person name="Samaroo F."/>
            <person name="Sebra R."/>
            <person name="Karam-Howlin R."/>
            <person name="Southwick K."/>
            <person name="Adams E."/>
            <person name="Ying L."/>
            <person name="Kornblum J."/>
            <person name="Factor S."/>
            <person name="Danesh Yazdi M."/>
            <person name="Dingle T."/>
            <person name="Hamula C."/>
            <person name="Bashir A."/>
            <person name="Schadt E."/>
            <person name="Kasarskis A."/>
            <person name="Patel G."/>
            <person name="Wallach F."/>
            <person name="Gibbs K."/>
            <person name="Van Bakel H."/>
        </authorList>
    </citation>
    <scope>NUCLEOTIDE SEQUENCE [LARGE SCALE GENOMIC DNA]</scope>
    <source>
        <strain evidence="4">Pt013</strain>
        <strain evidence="5">pt013</strain>
    </source>
</reference>
<dbReference type="Proteomes" id="UP000561555">
    <property type="component" value="Unassembled WGS sequence"/>
</dbReference>
<evidence type="ECO:0000313" key="1">
    <source>
        <dbReference type="EMBL" id="NGK20425.1"/>
    </source>
</evidence>
<accession>A0A659I612</accession>
<dbReference type="EMBL" id="QNXF01000003">
    <property type="protein sequence ID" value="TXL40501.1"/>
    <property type="molecule type" value="Genomic_DNA"/>
</dbReference>
<reference evidence="3 8" key="2">
    <citation type="journal article" date="2020" name="J. Antimicrob. Chemother.">
        <title>Detection of heterogeneous vancomycin intermediate resistance in MRSA isolates from Latin America.</title>
        <authorList>
            <person name="Castro B.E."/>
            <person name="Berrio M."/>
            <person name="Vargas M.L."/>
            <person name="Carvajal L.P."/>
            <person name="Millan L.V."/>
            <person name="Rios R."/>
            <person name="Hernandez A.K."/>
            <person name="Rincon S."/>
            <person name="Cubides P."/>
            <person name="Forero E."/>
            <person name="Dinh A."/>
            <person name="Seas C."/>
            <person name="Munita J.M."/>
            <person name="Arias C.A."/>
            <person name="Reyes J."/>
            <person name="Diaz L."/>
        </authorList>
    </citation>
    <scope>NUCLEOTIDE SEQUENCE [LARGE SCALE GENOMIC DNA]</scope>
    <source>
        <strain evidence="3 8">UP89</strain>
    </source>
</reference>
<dbReference type="EMBL" id="JAAJIY010000004">
    <property type="protein sequence ID" value="NGK20425.1"/>
    <property type="molecule type" value="Genomic_DNA"/>
</dbReference>
<accession>A0A4P7P8Y8</accession>